<sequence>MLSKLKRYTPDTFRPIVWVLLVISCTFNVLSVKHYTRGSLLDDSGFSYVGDDYPNELPLRMDDIEMDFEEMHPDLAYSQTGFDAWLEWHALDHFPRAHGFVKLGSNGRDFGVSMFHQIHCLSMIRESLLNGPNDHAAHCLNFLRQAMLCNADTTLETGIATTHTCKDFTQAYDFISENQRQRWPAKHKAAESHNDTEDTHHDHGLR</sequence>
<proteinExistence type="inferred from homology"/>
<evidence type="ECO:0000256" key="1">
    <source>
        <dbReference type="ARBA" id="ARBA00004685"/>
    </source>
</evidence>
<evidence type="ECO:0000256" key="2">
    <source>
        <dbReference type="ARBA" id="ARBA00023002"/>
    </source>
</evidence>
<keyword evidence="5" id="KW-0812">Transmembrane</keyword>
<dbReference type="PANTHER" id="PTHR33365">
    <property type="entry name" value="YALI0B05434P"/>
    <property type="match status" value="1"/>
</dbReference>
<dbReference type="eggNOG" id="ENOG502SNCH">
    <property type="taxonomic scope" value="Eukaryota"/>
</dbReference>
<dbReference type="OrthoDB" id="3687641at2759"/>
<keyword evidence="7" id="KW-1185">Reference proteome</keyword>
<dbReference type="GO" id="GO:0016491">
    <property type="term" value="F:oxidoreductase activity"/>
    <property type="evidence" value="ECO:0007669"/>
    <property type="project" value="UniProtKB-KW"/>
</dbReference>
<dbReference type="InParanoid" id="S8F422"/>
<keyword evidence="5" id="KW-1133">Transmembrane helix</keyword>
<evidence type="ECO:0000313" key="6">
    <source>
        <dbReference type="EMBL" id="EPS96495.1"/>
    </source>
</evidence>
<comment type="pathway">
    <text evidence="1">Mycotoxin biosynthesis.</text>
</comment>
<dbReference type="Proteomes" id="UP000015241">
    <property type="component" value="Unassembled WGS sequence"/>
</dbReference>
<feature type="compositionally biased region" description="Basic and acidic residues" evidence="4">
    <location>
        <begin position="188"/>
        <end position="206"/>
    </location>
</feature>
<protein>
    <recommendedName>
        <fullName evidence="8">Oxidase ustYa</fullName>
    </recommendedName>
</protein>
<organism evidence="6 7">
    <name type="scientific">Fomitopsis schrenkii</name>
    <name type="common">Brown rot fungus</name>
    <dbReference type="NCBI Taxonomy" id="2126942"/>
    <lineage>
        <taxon>Eukaryota</taxon>
        <taxon>Fungi</taxon>
        <taxon>Dikarya</taxon>
        <taxon>Basidiomycota</taxon>
        <taxon>Agaricomycotina</taxon>
        <taxon>Agaricomycetes</taxon>
        <taxon>Polyporales</taxon>
        <taxon>Fomitopsis</taxon>
    </lineage>
</organism>
<evidence type="ECO:0000256" key="3">
    <source>
        <dbReference type="ARBA" id="ARBA00035112"/>
    </source>
</evidence>
<dbReference type="STRING" id="743788.S8F422"/>
<dbReference type="AlphaFoldDB" id="S8F422"/>
<feature type="region of interest" description="Disordered" evidence="4">
    <location>
        <begin position="183"/>
        <end position="206"/>
    </location>
</feature>
<dbReference type="PANTHER" id="PTHR33365:SF11">
    <property type="entry name" value="TAT PATHWAY SIGNAL SEQUENCE"/>
    <property type="match status" value="1"/>
</dbReference>
<name>S8F422_FOMSC</name>
<comment type="similarity">
    <text evidence="3">Belongs to the ustYa family.</text>
</comment>
<dbReference type="InterPro" id="IPR021765">
    <property type="entry name" value="UstYa-like"/>
</dbReference>
<keyword evidence="2" id="KW-0560">Oxidoreductase</keyword>
<dbReference type="GO" id="GO:0043386">
    <property type="term" value="P:mycotoxin biosynthetic process"/>
    <property type="evidence" value="ECO:0007669"/>
    <property type="project" value="InterPro"/>
</dbReference>
<evidence type="ECO:0008006" key="8">
    <source>
        <dbReference type="Google" id="ProtNLM"/>
    </source>
</evidence>
<gene>
    <name evidence="6" type="ORF">FOMPIDRAFT_1130349</name>
</gene>
<dbReference type="EMBL" id="KE504188">
    <property type="protein sequence ID" value="EPS96495.1"/>
    <property type="molecule type" value="Genomic_DNA"/>
</dbReference>
<evidence type="ECO:0000256" key="4">
    <source>
        <dbReference type="SAM" id="MobiDB-lite"/>
    </source>
</evidence>
<evidence type="ECO:0000313" key="7">
    <source>
        <dbReference type="Proteomes" id="UP000015241"/>
    </source>
</evidence>
<dbReference type="Pfam" id="PF11807">
    <property type="entry name" value="UstYa"/>
    <property type="match status" value="1"/>
</dbReference>
<feature type="transmembrane region" description="Helical" evidence="5">
    <location>
        <begin position="12"/>
        <end position="30"/>
    </location>
</feature>
<keyword evidence="5" id="KW-0472">Membrane</keyword>
<dbReference type="HOGENOM" id="CLU_042941_8_2_1"/>
<dbReference type="PROSITE" id="PS51257">
    <property type="entry name" value="PROKAR_LIPOPROTEIN"/>
    <property type="match status" value="1"/>
</dbReference>
<evidence type="ECO:0000256" key="5">
    <source>
        <dbReference type="SAM" id="Phobius"/>
    </source>
</evidence>
<reference evidence="6 7" key="1">
    <citation type="journal article" date="2012" name="Science">
        <title>The Paleozoic origin of enzymatic lignin decomposition reconstructed from 31 fungal genomes.</title>
        <authorList>
            <person name="Floudas D."/>
            <person name="Binder M."/>
            <person name="Riley R."/>
            <person name="Barry K."/>
            <person name="Blanchette R.A."/>
            <person name="Henrissat B."/>
            <person name="Martinez A.T."/>
            <person name="Otillar R."/>
            <person name="Spatafora J.W."/>
            <person name="Yadav J.S."/>
            <person name="Aerts A."/>
            <person name="Benoit I."/>
            <person name="Boyd A."/>
            <person name="Carlson A."/>
            <person name="Copeland A."/>
            <person name="Coutinho P.M."/>
            <person name="de Vries R.P."/>
            <person name="Ferreira P."/>
            <person name="Findley K."/>
            <person name="Foster B."/>
            <person name="Gaskell J."/>
            <person name="Glotzer D."/>
            <person name="Gorecki P."/>
            <person name="Heitman J."/>
            <person name="Hesse C."/>
            <person name="Hori C."/>
            <person name="Igarashi K."/>
            <person name="Jurgens J.A."/>
            <person name="Kallen N."/>
            <person name="Kersten P."/>
            <person name="Kohler A."/>
            <person name="Kuees U."/>
            <person name="Kumar T.K.A."/>
            <person name="Kuo A."/>
            <person name="LaButti K."/>
            <person name="Larrondo L.F."/>
            <person name="Lindquist E."/>
            <person name="Ling A."/>
            <person name="Lombard V."/>
            <person name="Lucas S."/>
            <person name="Lundell T."/>
            <person name="Martin R."/>
            <person name="McLaughlin D.J."/>
            <person name="Morgenstern I."/>
            <person name="Morin E."/>
            <person name="Murat C."/>
            <person name="Nagy L.G."/>
            <person name="Nolan M."/>
            <person name="Ohm R.A."/>
            <person name="Patyshakuliyeva A."/>
            <person name="Rokas A."/>
            <person name="Ruiz-Duenas F.J."/>
            <person name="Sabat G."/>
            <person name="Salamov A."/>
            <person name="Samejima M."/>
            <person name="Schmutz J."/>
            <person name="Slot J.C."/>
            <person name="St John F."/>
            <person name="Stenlid J."/>
            <person name="Sun H."/>
            <person name="Sun S."/>
            <person name="Syed K."/>
            <person name="Tsang A."/>
            <person name="Wiebenga A."/>
            <person name="Young D."/>
            <person name="Pisabarro A."/>
            <person name="Eastwood D.C."/>
            <person name="Martin F."/>
            <person name="Cullen D."/>
            <person name="Grigoriev I.V."/>
            <person name="Hibbett D.S."/>
        </authorList>
    </citation>
    <scope>NUCLEOTIDE SEQUENCE</scope>
    <source>
        <strain evidence="7">FP-58527</strain>
    </source>
</reference>
<accession>S8F422</accession>